<feature type="transmembrane region" description="Helical" evidence="3">
    <location>
        <begin position="240"/>
        <end position="259"/>
    </location>
</feature>
<accession>A0ABQ3UVK7</accession>
<keyword evidence="3" id="KW-0472">Membrane</keyword>
<reference evidence="4 5" key="1">
    <citation type="journal article" date="2021" name="Int. J. Syst. Evol. Microbiol.">
        <title>Reticulibacter mediterranei gen. nov., sp. nov., within the new family Reticulibacteraceae fam. nov., and Ktedonospora formicarum gen. nov., sp. nov., Ktedonobacter robiniae sp. nov., Dictyobacter formicarum sp. nov. and Dictyobacter arantiisoli sp. nov., belonging to the class Ktedonobacteria.</title>
        <authorList>
            <person name="Yabe S."/>
            <person name="Zheng Y."/>
            <person name="Wang C.M."/>
            <person name="Sakai Y."/>
            <person name="Abe K."/>
            <person name="Yokota A."/>
            <person name="Donadio S."/>
            <person name="Cavaletti L."/>
            <person name="Monciardini P."/>
        </authorList>
    </citation>
    <scope>NUCLEOTIDE SEQUENCE [LARGE SCALE GENOMIC DNA]</scope>
    <source>
        <strain evidence="4 5">SOSP1-30</strain>
    </source>
</reference>
<feature type="region of interest" description="Disordered" evidence="2">
    <location>
        <begin position="79"/>
        <end position="99"/>
    </location>
</feature>
<dbReference type="RefSeq" id="WP_201373180.1">
    <property type="nucleotide sequence ID" value="NZ_BNJG01000002.1"/>
</dbReference>
<name>A0ABQ3UVK7_9CHLR</name>
<keyword evidence="1" id="KW-0175">Coiled coil</keyword>
<sequence length="387" mass="44246">MPRLDFFKQKYDESTVLERAKKKAKHDIALQRVIEIVYFDPQVEDADLTQALSNGSGDDINPNDVKLRLRPQAQRLIEQERSRNTSKALAPQVTNTPAPLGQQAAEDETITINANVTELPGTSIDSLEAEAVRIVLKAHTGVSLNARMKKWIIFVFKTFAPFAVLCLTIPESIWVFSHIYTKTDQTLEVLTGIFAVLVDFGYLYLTVLLELNKEAIFKRRRAGLEVEDHELKAVRLQEKLWWMVAVMDISAQVVFLYGATKDSTFFTHQVVWALVGIRILSLFITMFVVSFAGTELMTDVDTVANEQVERAAKLQRVMTTLGEARAKQKEARLKLEQMEEDRNLRREGERFLTELYADAREEAKRQREAVRRLRNQGLDDQENSTLR</sequence>
<organism evidence="4 5">
    <name type="scientific">Ktedonobacter robiniae</name>
    <dbReference type="NCBI Taxonomy" id="2778365"/>
    <lineage>
        <taxon>Bacteria</taxon>
        <taxon>Bacillati</taxon>
        <taxon>Chloroflexota</taxon>
        <taxon>Ktedonobacteria</taxon>
        <taxon>Ktedonobacterales</taxon>
        <taxon>Ktedonobacteraceae</taxon>
        <taxon>Ktedonobacter</taxon>
    </lineage>
</organism>
<gene>
    <name evidence="4" type="ORF">KSB_51930</name>
</gene>
<feature type="transmembrane region" description="Helical" evidence="3">
    <location>
        <begin position="190"/>
        <end position="211"/>
    </location>
</feature>
<dbReference type="EMBL" id="BNJG01000002">
    <property type="protein sequence ID" value="GHO56718.1"/>
    <property type="molecule type" value="Genomic_DNA"/>
</dbReference>
<keyword evidence="3" id="KW-0812">Transmembrane</keyword>
<evidence type="ECO:0000313" key="4">
    <source>
        <dbReference type="EMBL" id="GHO56718.1"/>
    </source>
</evidence>
<dbReference type="Proteomes" id="UP000654345">
    <property type="component" value="Unassembled WGS sequence"/>
</dbReference>
<keyword evidence="5" id="KW-1185">Reference proteome</keyword>
<keyword evidence="3" id="KW-1133">Transmembrane helix</keyword>
<protein>
    <recommendedName>
        <fullName evidence="6">Ion transport domain-containing protein</fullName>
    </recommendedName>
</protein>
<evidence type="ECO:0000313" key="5">
    <source>
        <dbReference type="Proteomes" id="UP000654345"/>
    </source>
</evidence>
<evidence type="ECO:0000256" key="2">
    <source>
        <dbReference type="SAM" id="MobiDB-lite"/>
    </source>
</evidence>
<proteinExistence type="predicted"/>
<comment type="caution">
    <text evidence="4">The sequence shown here is derived from an EMBL/GenBank/DDBJ whole genome shotgun (WGS) entry which is preliminary data.</text>
</comment>
<feature type="transmembrane region" description="Helical" evidence="3">
    <location>
        <begin position="271"/>
        <end position="292"/>
    </location>
</feature>
<evidence type="ECO:0000256" key="1">
    <source>
        <dbReference type="SAM" id="Coils"/>
    </source>
</evidence>
<feature type="coiled-coil region" evidence="1">
    <location>
        <begin position="321"/>
        <end position="376"/>
    </location>
</feature>
<feature type="transmembrane region" description="Helical" evidence="3">
    <location>
        <begin position="151"/>
        <end position="170"/>
    </location>
</feature>
<evidence type="ECO:0000256" key="3">
    <source>
        <dbReference type="SAM" id="Phobius"/>
    </source>
</evidence>
<evidence type="ECO:0008006" key="6">
    <source>
        <dbReference type="Google" id="ProtNLM"/>
    </source>
</evidence>